<keyword evidence="2" id="KW-1185">Reference proteome</keyword>
<reference evidence="1" key="2">
    <citation type="journal article" date="2022" name="New Phytol.">
        <title>Evolutionary transition to the ectomycorrhizal habit in the genomes of a hyperdiverse lineage of mushroom-forming fungi.</title>
        <authorList>
            <person name="Looney B."/>
            <person name="Miyauchi S."/>
            <person name="Morin E."/>
            <person name="Drula E."/>
            <person name="Courty P.E."/>
            <person name="Kohler A."/>
            <person name="Kuo A."/>
            <person name="LaButti K."/>
            <person name="Pangilinan J."/>
            <person name="Lipzen A."/>
            <person name="Riley R."/>
            <person name="Andreopoulos W."/>
            <person name="He G."/>
            <person name="Johnson J."/>
            <person name="Nolan M."/>
            <person name="Tritt A."/>
            <person name="Barry K.W."/>
            <person name="Grigoriev I.V."/>
            <person name="Nagy L.G."/>
            <person name="Hibbett D."/>
            <person name="Henrissat B."/>
            <person name="Matheny P.B."/>
            <person name="Labbe J."/>
            <person name="Martin F.M."/>
        </authorList>
    </citation>
    <scope>NUCLEOTIDE SEQUENCE</scope>
    <source>
        <strain evidence="1">FP105234-sp</strain>
    </source>
</reference>
<evidence type="ECO:0000313" key="2">
    <source>
        <dbReference type="Proteomes" id="UP000814033"/>
    </source>
</evidence>
<organism evidence="1 2">
    <name type="scientific">Auriscalpium vulgare</name>
    <dbReference type="NCBI Taxonomy" id="40419"/>
    <lineage>
        <taxon>Eukaryota</taxon>
        <taxon>Fungi</taxon>
        <taxon>Dikarya</taxon>
        <taxon>Basidiomycota</taxon>
        <taxon>Agaricomycotina</taxon>
        <taxon>Agaricomycetes</taxon>
        <taxon>Russulales</taxon>
        <taxon>Auriscalpiaceae</taxon>
        <taxon>Auriscalpium</taxon>
    </lineage>
</organism>
<evidence type="ECO:0000313" key="1">
    <source>
        <dbReference type="EMBL" id="KAI0038529.1"/>
    </source>
</evidence>
<proteinExistence type="predicted"/>
<sequence>MSTPPDPPGDDSPAAPGDSPDRMNIDPSESDVIVDTATEPPVLPFPTDGVADVGPAVPNTPTTDIVVNLPGSGAAYYVLHPRWKVPVHSHGCDSCTAFLTHLDPSHPSWTHVQEQFKIHTRSQFDAGVSRGLAFASERIATAEGIRHRAEDNVLRLTRQRDVARDAEAAAQARIAELQSQLEAIRAEHTALVRDHAHTTQALDRARAPSRPRSPAPSMGSNRRRSPRPDAKKRKRSPTRPASDSSRRGPATTSSSRPHGTAPAHDSPSWTSVPRNEIHGPLWDRWVPITHDDVTMAFTRAVSDPHASARIRTLALLASDRAISDRSSVMRFLVQQWGARCNSLVAPADVASPTALPVPQSSGGGRAPASVPDWATTTTTNAGSTDAWTTVPHAKRATDSARATAPTVTPAPQDRRTRPPSYANHVDEWLDYVQDHPSHCPRGVPMHPDNSPLRGRPERRMMKRHLEMRLNGPQGRAQKNRSSRGHWVSRSTQLFSIRGLYGRVLHHRNITVSGVVPEARPYTGDTRNISIEDVARHFAANGYQPRSLSVNELEEYAVGRRNAIEGRPLSATTEWGSYPTLADMQKQYPPIHAPSQTAGPTRNLYSNMSLDFRGAAESPRSRTPEGPALSATTGSMSPDFPSHYTPPTPHFVPIDDAAAEPLPFGSGSWADDDFA</sequence>
<name>A0ACB8R337_9AGAM</name>
<protein>
    <submittedName>
        <fullName evidence="1">Uncharacterized protein</fullName>
    </submittedName>
</protein>
<gene>
    <name evidence="1" type="ORF">FA95DRAFT_1613318</name>
</gene>
<dbReference type="EMBL" id="MU276476">
    <property type="protein sequence ID" value="KAI0038529.1"/>
    <property type="molecule type" value="Genomic_DNA"/>
</dbReference>
<comment type="caution">
    <text evidence="1">The sequence shown here is derived from an EMBL/GenBank/DDBJ whole genome shotgun (WGS) entry which is preliminary data.</text>
</comment>
<feature type="non-terminal residue" evidence="1">
    <location>
        <position position="674"/>
    </location>
</feature>
<reference evidence="1" key="1">
    <citation type="submission" date="2021-02" db="EMBL/GenBank/DDBJ databases">
        <authorList>
            <consortium name="DOE Joint Genome Institute"/>
            <person name="Ahrendt S."/>
            <person name="Looney B.P."/>
            <person name="Miyauchi S."/>
            <person name="Morin E."/>
            <person name="Drula E."/>
            <person name="Courty P.E."/>
            <person name="Chicoki N."/>
            <person name="Fauchery L."/>
            <person name="Kohler A."/>
            <person name="Kuo A."/>
            <person name="Labutti K."/>
            <person name="Pangilinan J."/>
            <person name="Lipzen A."/>
            <person name="Riley R."/>
            <person name="Andreopoulos W."/>
            <person name="He G."/>
            <person name="Johnson J."/>
            <person name="Barry K.W."/>
            <person name="Grigoriev I.V."/>
            <person name="Nagy L."/>
            <person name="Hibbett D."/>
            <person name="Henrissat B."/>
            <person name="Matheny P.B."/>
            <person name="Labbe J."/>
            <person name="Martin F."/>
        </authorList>
    </citation>
    <scope>NUCLEOTIDE SEQUENCE</scope>
    <source>
        <strain evidence="1">FP105234-sp</strain>
    </source>
</reference>
<accession>A0ACB8R337</accession>
<dbReference type="Proteomes" id="UP000814033">
    <property type="component" value="Unassembled WGS sequence"/>
</dbReference>